<gene>
    <name evidence="5" type="primary">fucA_5</name>
    <name evidence="5" type="ORF">GALL_97350</name>
</gene>
<dbReference type="Pfam" id="PF00596">
    <property type="entry name" value="Aldolase_II"/>
    <property type="match status" value="1"/>
</dbReference>
<dbReference type="Gene3D" id="3.40.225.10">
    <property type="entry name" value="Class II aldolase/adducin N-terminal domain"/>
    <property type="match status" value="1"/>
</dbReference>
<dbReference type="GO" id="GO:0005829">
    <property type="term" value="C:cytosol"/>
    <property type="evidence" value="ECO:0007669"/>
    <property type="project" value="TreeGrafter"/>
</dbReference>
<keyword evidence="2 5" id="KW-0456">Lyase</keyword>
<accession>A0A1J5SII7</accession>
<dbReference type="PANTHER" id="PTHR22789:SF0">
    <property type="entry name" value="3-OXO-TETRONATE 4-PHOSPHATE DECARBOXYLASE-RELATED"/>
    <property type="match status" value="1"/>
</dbReference>
<reference evidence="5" key="1">
    <citation type="submission" date="2016-10" db="EMBL/GenBank/DDBJ databases">
        <title>Sequence of Gallionella enrichment culture.</title>
        <authorList>
            <person name="Poehlein A."/>
            <person name="Muehling M."/>
            <person name="Daniel R."/>
        </authorList>
    </citation>
    <scope>NUCLEOTIDE SEQUENCE</scope>
</reference>
<name>A0A1J5SII7_9ZZZZ</name>
<dbReference type="AlphaFoldDB" id="A0A1J5SII7"/>
<evidence type="ECO:0000313" key="5">
    <source>
        <dbReference type="EMBL" id="OIR08231.1"/>
    </source>
</evidence>
<dbReference type="InterPro" id="IPR001303">
    <property type="entry name" value="Aldolase_II/adducin_N"/>
</dbReference>
<dbReference type="InterPro" id="IPR036409">
    <property type="entry name" value="Aldolase_II/adducin_N_sf"/>
</dbReference>
<dbReference type="GO" id="GO:0008738">
    <property type="term" value="F:L-fuculose-phosphate aldolase activity"/>
    <property type="evidence" value="ECO:0007669"/>
    <property type="project" value="UniProtKB-EC"/>
</dbReference>
<feature type="region of interest" description="Disordered" evidence="3">
    <location>
        <begin position="338"/>
        <end position="357"/>
    </location>
</feature>
<evidence type="ECO:0000259" key="4">
    <source>
        <dbReference type="SMART" id="SM01007"/>
    </source>
</evidence>
<comment type="caution">
    <text evidence="5">The sequence shown here is derived from an EMBL/GenBank/DDBJ whole genome shotgun (WGS) entry which is preliminary data.</text>
</comment>
<evidence type="ECO:0000256" key="2">
    <source>
        <dbReference type="ARBA" id="ARBA00023239"/>
    </source>
</evidence>
<protein>
    <submittedName>
        <fullName evidence="5">L-fuculose phosphate aldolase</fullName>
        <ecNumber evidence="5">4.1.2.17</ecNumber>
    </submittedName>
</protein>
<dbReference type="GO" id="GO:0046872">
    <property type="term" value="F:metal ion binding"/>
    <property type="evidence" value="ECO:0007669"/>
    <property type="project" value="UniProtKB-KW"/>
</dbReference>
<evidence type="ECO:0000256" key="3">
    <source>
        <dbReference type="SAM" id="MobiDB-lite"/>
    </source>
</evidence>
<keyword evidence="1" id="KW-0479">Metal-binding</keyword>
<dbReference type="SUPFAM" id="SSF53639">
    <property type="entry name" value="AraD/HMP-PK domain-like"/>
    <property type="match status" value="1"/>
</dbReference>
<feature type="domain" description="Class II aldolase/adducin N-terminal" evidence="4">
    <location>
        <begin position="107"/>
        <end position="283"/>
    </location>
</feature>
<dbReference type="GO" id="GO:0019323">
    <property type="term" value="P:pentose catabolic process"/>
    <property type="evidence" value="ECO:0007669"/>
    <property type="project" value="TreeGrafter"/>
</dbReference>
<dbReference type="InterPro" id="IPR050197">
    <property type="entry name" value="Aldolase_class_II_sugar_metab"/>
</dbReference>
<feature type="compositionally biased region" description="Low complexity" evidence="3">
    <location>
        <begin position="339"/>
        <end position="355"/>
    </location>
</feature>
<organism evidence="5">
    <name type="scientific">mine drainage metagenome</name>
    <dbReference type="NCBI Taxonomy" id="410659"/>
    <lineage>
        <taxon>unclassified sequences</taxon>
        <taxon>metagenomes</taxon>
        <taxon>ecological metagenomes</taxon>
    </lineage>
</organism>
<proteinExistence type="predicted"/>
<evidence type="ECO:0000256" key="1">
    <source>
        <dbReference type="ARBA" id="ARBA00022723"/>
    </source>
</evidence>
<dbReference type="EMBL" id="MLJW01000033">
    <property type="protein sequence ID" value="OIR08231.1"/>
    <property type="molecule type" value="Genomic_DNA"/>
</dbReference>
<dbReference type="SMART" id="SM01007">
    <property type="entry name" value="Aldolase_II"/>
    <property type="match status" value="1"/>
</dbReference>
<sequence length="375" mass="40340">MPQILTAREVETMIRAGQAIPEGVKLTPSARDVLDEHKRGQRSTTAVRPANATPAASAPVVVASAAPASAGPIVPDYEYKWAPGSDPKTPAEIERFFNSAPIVELKRRICDMGRRLWLKDYTDGNGGNITVRVGDNLVLCTPTLICKGFMTPDDMALIDLDGRQLAGTRKRTSEAMTHLGIMKRQPAAKACVHAHPPHATAFAIANANIPSCLIPEAEVFLGKIGVARYQTPGTPENAEEVGRIGVDHQAILMQNHGVIVWGKDVEDAYWKMENIDAYCRTVSIAAGLGTGLHRFGPDKLKDLIDLRLKLGMPDPRAGLKECELCDSDDFRAPVVCENSSAAPASSPAPDVAPDPTMEALVSKITDEILKQLSGK</sequence>
<dbReference type="EC" id="4.1.2.17" evidence="5"/>
<dbReference type="PANTHER" id="PTHR22789">
    <property type="entry name" value="FUCULOSE PHOSPHATE ALDOLASE"/>
    <property type="match status" value="1"/>
</dbReference>